<sequence length="313" mass="35641">MAGKIRIGISGWTYPPWRGVFYPDDLPHRSELAYASRALRTIEINGTFYSLQRATSFHKWSGEVPDDFVFSVKANRFITHIRRLREVKKPMANFFASGLLELGRKLGPVLWQFPPSFKFDPALLDEFFSLLPRDMDGMAKLARRHEGRLPGKAALKPRADGPVRHAMEVRHFSFQCEEFVSLLREHDVALVVADTAGKWPFMEDVTSDFIYLRLHGDEELYTSGYSPSALDNWEKKISRWAKGGSPRGTKRITPAPAPTKSGRDVFAYFDNDVKVHAPFDAMALARRLGMDPRYEEPPPGRPEAKRKSRTKAS</sequence>
<dbReference type="RefSeq" id="WP_169453988.1">
    <property type="nucleotide sequence ID" value="NZ_CP051774.1"/>
</dbReference>
<dbReference type="Proteomes" id="UP000501812">
    <property type="component" value="Chromosome"/>
</dbReference>
<protein>
    <submittedName>
        <fullName evidence="2">DUF72 domain-containing protein</fullName>
    </submittedName>
</protein>
<reference evidence="2 3" key="1">
    <citation type="submission" date="2020-04" db="EMBL/GenBank/DDBJ databases">
        <title>Luteolibacter sp. G-1-1-1 isolated from soil.</title>
        <authorList>
            <person name="Dahal R.H."/>
        </authorList>
    </citation>
    <scope>NUCLEOTIDE SEQUENCE [LARGE SCALE GENOMIC DNA]</scope>
    <source>
        <strain evidence="2 3">G-1-1-1</strain>
    </source>
</reference>
<organism evidence="2 3">
    <name type="scientific">Luteolibacter luteus</name>
    <dbReference type="NCBI Taxonomy" id="2728835"/>
    <lineage>
        <taxon>Bacteria</taxon>
        <taxon>Pseudomonadati</taxon>
        <taxon>Verrucomicrobiota</taxon>
        <taxon>Verrucomicrobiia</taxon>
        <taxon>Verrucomicrobiales</taxon>
        <taxon>Verrucomicrobiaceae</taxon>
        <taxon>Luteolibacter</taxon>
    </lineage>
</organism>
<dbReference type="AlphaFoldDB" id="A0A858RG37"/>
<dbReference type="SUPFAM" id="SSF117396">
    <property type="entry name" value="TM1631-like"/>
    <property type="match status" value="1"/>
</dbReference>
<feature type="region of interest" description="Disordered" evidence="1">
    <location>
        <begin position="290"/>
        <end position="313"/>
    </location>
</feature>
<dbReference type="InterPro" id="IPR002763">
    <property type="entry name" value="DUF72"/>
</dbReference>
<dbReference type="Gene3D" id="3.20.20.410">
    <property type="entry name" value="Protein of unknown function UPF0759"/>
    <property type="match status" value="1"/>
</dbReference>
<dbReference type="InterPro" id="IPR036520">
    <property type="entry name" value="UPF0759_sf"/>
</dbReference>
<name>A0A858RG37_9BACT</name>
<dbReference type="EMBL" id="CP051774">
    <property type="protein sequence ID" value="QJE95675.1"/>
    <property type="molecule type" value="Genomic_DNA"/>
</dbReference>
<accession>A0A858RG37</accession>
<feature type="compositionally biased region" description="Basic and acidic residues" evidence="1">
    <location>
        <begin position="290"/>
        <end position="305"/>
    </location>
</feature>
<proteinExistence type="predicted"/>
<keyword evidence="3" id="KW-1185">Reference proteome</keyword>
<dbReference type="KEGG" id="luo:HHL09_07710"/>
<dbReference type="PANTHER" id="PTHR30348:SF4">
    <property type="entry name" value="DUF72 DOMAIN-CONTAINING PROTEIN"/>
    <property type="match status" value="1"/>
</dbReference>
<dbReference type="Pfam" id="PF01904">
    <property type="entry name" value="DUF72"/>
    <property type="match status" value="1"/>
</dbReference>
<dbReference type="PANTHER" id="PTHR30348">
    <property type="entry name" value="UNCHARACTERIZED PROTEIN YECE"/>
    <property type="match status" value="1"/>
</dbReference>
<evidence type="ECO:0000313" key="2">
    <source>
        <dbReference type="EMBL" id="QJE95675.1"/>
    </source>
</evidence>
<evidence type="ECO:0000256" key="1">
    <source>
        <dbReference type="SAM" id="MobiDB-lite"/>
    </source>
</evidence>
<evidence type="ECO:0000313" key="3">
    <source>
        <dbReference type="Proteomes" id="UP000501812"/>
    </source>
</evidence>
<gene>
    <name evidence="2" type="ORF">HHL09_07710</name>
</gene>